<dbReference type="InterPro" id="IPR005304">
    <property type="entry name" value="Rbsml_bgen_MeTrfase_EMG1/NEP1"/>
</dbReference>
<dbReference type="SUPFAM" id="SSF75217">
    <property type="entry name" value="alpha/beta knot"/>
    <property type="match status" value="1"/>
</dbReference>
<dbReference type="Proteomes" id="UP001642464">
    <property type="component" value="Unassembled WGS sequence"/>
</dbReference>
<keyword evidence="10" id="KW-1133">Transmembrane helix</keyword>
<keyword evidence="6" id="KW-0949">S-adenosyl-L-methionine</keyword>
<reference evidence="11 12" key="1">
    <citation type="submission" date="2024-02" db="EMBL/GenBank/DDBJ databases">
        <authorList>
            <person name="Chen Y."/>
            <person name="Shah S."/>
            <person name="Dougan E. K."/>
            <person name="Thang M."/>
            <person name="Chan C."/>
        </authorList>
    </citation>
    <scope>NUCLEOTIDE SEQUENCE [LARGE SCALE GENOMIC DNA]</scope>
</reference>
<dbReference type="InterPro" id="IPR029028">
    <property type="entry name" value="Alpha/beta_knot_MTases"/>
</dbReference>
<evidence type="ECO:0000256" key="10">
    <source>
        <dbReference type="SAM" id="Phobius"/>
    </source>
</evidence>
<evidence type="ECO:0000256" key="2">
    <source>
        <dbReference type="ARBA" id="ARBA00022517"/>
    </source>
</evidence>
<evidence type="ECO:0000313" key="12">
    <source>
        <dbReference type="Proteomes" id="UP001642464"/>
    </source>
</evidence>
<dbReference type="InterPro" id="IPR029026">
    <property type="entry name" value="tRNA_m1G_MTases_N"/>
</dbReference>
<dbReference type="Pfam" id="PF03587">
    <property type="entry name" value="EMG1"/>
    <property type="match status" value="1"/>
</dbReference>
<evidence type="ECO:0000256" key="3">
    <source>
        <dbReference type="ARBA" id="ARBA00022552"/>
    </source>
</evidence>
<feature type="region of interest" description="Disordered" evidence="9">
    <location>
        <begin position="467"/>
        <end position="489"/>
    </location>
</feature>
<keyword evidence="8" id="KW-0694">RNA-binding</keyword>
<comment type="caution">
    <text evidence="11">The sequence shown here is derived from an EMBL/GenBank/DDBJ whole genome shotgun (WGS) entry which is preliminary data.</text>
</comment>
<keyword evidence="5" id="KW-0808">Transferase</keyword>
<proteinExistence type="inferred from homology"/>
<keyword evidence="4 11" id="KW-0489">Methyltransferase</keyword>
<dbReference type="GO" id="GO:0032259">
    <property type="term" value="P:methylation"/>
    <property type="evidence" value="ECO:0007669"/>
    <property type="project" value="UniProtKB-KW"/>
</dbReference>
<evidence type="ECO:0000256" key="8">
    <source>
        <dbReference type="ARBA" id="ARBA00022884"/>
    </source>
</evidence>
<evidence type="ECO:0000256" key="9">
    <source>
        <dbReference type="SAM" id="MobiDB-lite"/>
    </source>
</evidence>
<evidence type="ECO:0000256" key="6">
    <source>
        <dbReference type="ARBA" id="ARBA00022691"/>
    </source>
</evidence>
<keyword evidence="7" id="KW-0699">rRNA-binding</keyword>
<gene>
    <name evidence="11" type="ORF">SCF082_LOCUS28981</name>
</gene>
<evidence type="ECO:0000256" key="4">
    <source>
        <dbReference type="ARBA" id="ARBA00022603"/>
    </source>
</evidence>
<keyword evidence="10" id="KW-0812">Transmembrane</keyword>
<sequence>MGPQRSGAIVLEVTCVPVQRSNGDLSIPRDGLVNDSSAPQDGTEIRLAQQLGGTLRSPEWGLSEQNGKVVIQKVGLRRWILTDDGLLILENRPEFALSVAGPIDAGAQLGLQFHYFTPDHKNSWQMDPSGRISLRHTPSFSLAVYNGALHGGAEVVLWNDPLSMPHNTWTRQAPTSGSLSSTDACKLRVLGSRCGRDSGSWFSGPKDYQKGYVAVSQSPDRDAATESSWAKVVDHSHSSEIAHFIKEPKMGSAFLLKLMDPTGKTVQGYLSCEEVGKDDKRIPDGVFAYVVKDPAGASMFEEEMSSEGLVLSHVGGGGHLCCGKFNEKDYVTGCTWLYVLKGQPEWAAAFAPQSTYVPAAGKKESCWKSFWKLYCLKWIPQWYRRWILLGCFLLGLFVIFWTIVWFVRLFQAPPEPLQINVPYDCDHQPEHMWSHTKKAWCCEHWDQGCPTTTVKPTPAAPKFPMAPGAAPTAPGVGGPPGGPVVSRAQSSDEDCFTDVLNWQRDWTISKQNFCCEKHGIACRAALTTAAFDCDEDYHKWTELWSYRKKLYCCLHHERGCPAKGEAEMGSSESFDCAAGYGDWEAWEQKKKEWCCSWARSIPRTVLDDGMIAMPEFKIGKWGGPTARWTIAAKPVGGLVVDVASIAAHALAQAATEEALEKSLSPQEVLAQASASAASVEHLDLMEAEVIARQEVEKRLGDAPNTTLDGGAMKEVLTAQGLSSSLLQRLAVPAQHYITSLPVIGGFAQNPALCTDLLHKSQIPKILRVMEGDDPTAALALAISNASAHFRDHAAGMWDAVGRDAECAARALRARKAEAPRDQIHEAHLAYLCAQAAASAVADRVALLGGTADEIGRQRKAPVHRRTWSHRWRCLADPEATSAVRKRAIMKGASEMGDLARCARAAAEGAIGKGAQTALQGQIEEAADLVAFQAAKAAVTEGLLPFQVTERAEKAAAALRLSSPGGHESDGLVAARAILEHGLWVSAEHENTARLARVAAEAGGLRIEEARHQVAQQLSKLVANHKAELMSLDPASSRHVAAKARESARAAGCKEAEVAWVASHAASAACATTAAARGASSEVIAQVALAAARASGVPDMEARQISAWSAAKSASEQALSFGDSVAHAGQAAQRAAHASGLEGETAHRLAGEAAAQVVLAEARDGGDTYSHIAQKCKAAAQAAGMENAGASVLAASLACPKAAEAAAILQRSPAEIGHAARAAAQAAGALDQKGSEEAAVAAASAVVQSALSDSTSQGLAPAEVARKAQEAWASAGATGRVVAPCIAATAVLKRLERQRHSVPEHLTDAAKAIAAESPAARQQLASILAKAVAESSARRGGRADEVASNVLKSLRESDTELSDDEVKELAAAVTANEMAKVAVQEGLRPPQVSAAATQAAEAVGLPKAEVQDVACVAAAAALAKHSKHVRQEAEEVGSLVLQATRAAGCEDQKGLAAAITAASRSAAKASLALHGTSPASVAEAAWSAARKVLAHVGRSSSKRIWAHLVSIEAVSAWQAQGLVAGLDAHAAEGKARIQHALRGVSKEETKTWFPLSLVLMAALTCFAVLLCLLSLWTKNTTTKVFNAQEESRTLQKFCCATEDDEVYSALTQDLQTLEDDLIRHNRAAHPWFDSEDRFGPPQKLVVVLERAGLERSRELVGPRAKAPRPDHELQITFDALEMLLESELNQAGRLVVYMHSASDVLVEVHPGFCMPSSLQGFAKNVWSVLRKRRWPPEAPVLRVVDGPCQELLPPESVWYALSPQGESVQLKELARDVAGRSLPPGSSCEPVAPDRELPPVVFSVGASFGDATKDPHFRAGAARVSICPWDLTSAACCRMLCNEFESLWDVRRAY</sequence>
<evidence type="ECO:0000256" key="5">
    <source>
        <dbReference type="ARBA" id="ARBA00022679"/>
    </source>
</evidence>
<dbReference type="GO" id="GO:0008168">
    <property type="term" value="F:methyltransferase activity"/>
    <property type="evidence" value="ECO:0007669"/>
    <property type="project" value="UniProtKB-KW"/>
</dbReference>
<evidence type="ECO:0000256" key="7">
    <source>
        <dbReference type="ARBA" id="ARBA00022730"/>
    </source>
</evidence>
<keyword evidence="3" id="KW-0698">rRNA processing</keyword>
<evidence type="ECO:0000313" key="11">
    <source>
        <dbReference type="EMBL" id="CAK9053106.1"/>
    </source>
</evidence>
<keyword evidence="10" id="KW-0472">Membrane</keyword>
<accession>A0ABP0MPD4</accession>
<name>A0ABP0MPD4_9DINO</name>
<keyword evidence="12" id="KW-1185">Reference proteome</keyword>
<feature type="transmembrane region" description="Helical" evidence="10">
    <location>
        <begin position="386"/>
        <end position="407"/>
    </location>
</feature>
<dbReference type="Gene3D" id="3.40.1280.10">
    <property type="match status" value="1"/>
</dbReference>
<comment type="similarity">
    <text evidence="1">Belongs to the class IV-like SAM-binding methyltransferase superfamily. RNA methyltransferase NEP1 family.</text>
</comment>
<organism evidence="11 12">
    <name type="scientific">Durusdinium trenchii</name>
    <dbReference type="NCBI Taxonomy" id="1381693"/>
    <lineage>
        <taxon>Eukaryota</taxon>
        <taxon>Sar</taxon>
        <taxon>Alveolata</taxon>
        <taxon>Dinophyceae</taxon>
        <taxon>Suessiales</taxon>
        <taxon>Symbiodiniaceae</taxon>
        <taxon>Durusdinium</taxon>
    </lineage>
</organism>
<evidence type="ECO:0000256" key="1">
    <source>
        <dbReference type="ARBA" id="ARBA00008115"/>
    </source>
</evidence>
<dbReference type="PANTHER" id="PTHR12636:SF5">
    <property type="entry name" value="RIBOSOMAL RNA SMALL SUBUNIT METHYLTRANSFERASE NEP1"/>
    <property type="match status" value="1"/>
</dbReference>
<dbReference type="PANTHER" id="PTHR12636">
    <property type="entry name" value="NEP1/MRA1"/>
    <property type="match status" value="1"/>
</dbReference>
<dbReference type="EMBL" id="CAXAMM010023113">
    <property type="protein sequence ID" value="CAK9053106.1"/>
    <property type="molecule type" value="Genomic_DNA"/>
</dbReference>
<protein>
    <submittedName>
        <fullName evidence="11">Uncharacterized protein</fullName>
    </submittedName>
</protein>
<feature type="transmembrane region" description="Helical" evidence="10">
    <location>
        <begin position="1551"/>
        <end position="1575"/>
    </location>
</feature>
<keyword evidence="2" id="KW-0690">Ribosome biogenesis</keyword>